<evidence type="ECO:0000256" key="4">
    <source>
        <dbReference type="ARBA" id="ARBA00023163"/>
    </source>
</evidence>
<name>E4TFJ7_CALNY</name>
<dbReference type="OrthoDB" id="9814761at2"/>
<dbReference type="InterPro" id="IPR002078">
    <property type="entry name" value="Sigma_54_int"/>
</dbReference>
<proteinExistence type="predicted"/>
<dbReference type="Pfam" id="PF00072">
    <property type="entry name" value="Response_reg"/>
    <property type="match status" value="1"/>
</dbReference>
<evidence type="ECO:0000256" key="3">
    <source>
        <dbReference type="ARBA" id="ARBA00023015"/>
    </source>
</evidence>
<dbReference type="Gene3D" id="1.10.10.60">
    <property type="entry name" value="Homeodomain-like"/>
    <property type="match status" value="1"/>
</dbReference>
<dbReference type="SUPFAM" id="SSF52540">
    <property type="entry name" value="P-loop containing nucleoside triphosphate hydrolases"/>
    <property type="match status" value="1"/>
</dbReference>
<feature type="domain" description="Sigma-54 factor interaction" evidence="6">
    <location>
        <begin position="132"/>
        <end position="361"/>
    </location>
</feature>
<dbReference type="GO" id="GO:0006355">
    <property type="term" value="P:regulation of DNA-templated transcription"/>
    <property type="evidence" value="ECO:0007669"/>
    <property type="project" value="InterPro"/>
</dbReference>
<dbReference type="SUPFAM" id="SSF46689">
    <property type="entry name" value="Homeodomain-like"/>
    <property type="match status" value="1"/>
</dbReference>
<keyword evidence="4" id="KW-0804">Transcription</keyword>
<sequence length="446" mass="50655">MPSILILDDEKSLREILEILFINEGFSVFLARNISEAKKIIDNYKIDIILSDLVIGKESGLDFIRYTYENYPGVPSVLITAYASPDTAMESIKLGVVDYISKPFDNDELVKMVKSIVCKECDKKYPDELKKIIGKSRFIDELKDKIIDIATGDSSVLITGESGTGKELVARAIHELSGRKNKPFIPINCGAIPSEIVESELFGYKKGAFTGAYADKKGLFEMASGGTVFLDEITELPINLQVKLLRVLQERKIMRVGSTDEQDVDIRVISATNRDLEKEVDEGRFRSDLYYRINVVRIELIPLRERIEDIEPLAKYFLKKFSDQMGKNIKEISYPVMELLKSYDFKGNVRELQNIIERGVALEKSDRLLPASILGYFSKKIADDEDVLPELKLDNPIQLEKILETIEKKYITSALNLTGNNQSRAAKLLGISLRILRYKIEKYRLL</sequence>
<dbReference type="KEGG" id="cni:Calni_1663"/>
<dbReference type="InterPro" id="IPR009057">
    <property type="entry name" value="Homeodomain-like_sf"/>
</dbReference>
<dbReference type="GO" id="GO:0005524">
    <property type="term" value="F:ATP binding"/>
    <property type="evidence" value="ECO:0007669"/>
    <property type="project" value="UniProtKB-KW"/>
</dbReference>
<dbReference type="eggNOG" id="COG2204">
    <property type="taxonomic scope" value="Bacteria"/>
</dbReference>
<dbReference type="CDD" id="cd00009">
    <property type="entry name" value="AAA"/>
    <property type="match status" value="1"/>
</dbReference>
<dbReference type="Gene3D" id="1.10.8.60">
    <property type="match status" value="1"/>
</dbReference>
<dbReference type="SMART" id="SM00448">
    <property type="entry name" value="REC"/>
    <property type="match status" value="1"/>
</dbReference>
<evidence type="ECO:0000256" key="1">
    <source>
        <dbReference type="ARBA" id="ARBA00022741"/>
    </source>
</evidence>
<dbReference type="EMBL" id="CP002347">
    <property type="protein sequence ID" value="ADR19570.1"/>
    <property type="molecule type" value="Genomic_DNA"/>
</dbReference>
<evidence type="ECO:0000259" key="6">
    <source>
        <dbReference type="PROSITE" id="PS50045"/>
    </source>
</evidence>
<feature type="modified residue" description="4-aspartylphosphate" evidence="5">
    <location>
        <position position="52"/>
    </location>
</feature>
<dbReference type="InterPro" id="IPR025943">
    <property type="entry name" value="Sigma_54_int_dom_ATP-bd_2"/>
</dbReference>
<keyword evidence="3" id="KW-0805">Transcription regulation</keyword>
<keyword evidence="9" id="KW-1185">Reference proteome</keyword>
<accession>E4TFJ7</accession>
<dbReference type="InterPro" id="IPR003593">
    <property type="entry name" value="AAA+_ATPase"/>
</dbReference>
<dbReference type="AlphaFoldDB" id="E4TFJ7"/>
<reference evidence="8 9" key="2">
    <citation type="journal article" date="2011" name="Stand. Genomic Sci.">
        <title>Complete genome sequence of Calditerrivibrio nitroreducens type strain (Yu37-1).</title>
        <authorList>
            <person name="Pitluck S."/>
            <person name="Sikorski J."/>
            <person name="Zeytun A."/>
            <person name="Lapidus A."/>
            <person name="Nolan M."/>
            <person name="Lucas S."/>
            <person name="Hammon N."/>
            <person name="Deshpande S."/>
            <person name="Cheng J.F."/>
            <person name="Tapia R."/>
            <person name="Han C."/>
            <person name="Goodwin L."/>
            <person name="Liolios K."/>
            <person name="Pagani I."/>
            <person name="Ivanova N."/>
            <person name="Mavromatis K."/>
            <person name="Pati A."/>
            <person name="Chen A."/>
            <person name="Palaniappan K."/>
            <person name="Hauser L."/>
            <person name="Chang Y.J."/>
            <person name="Jeffries C.D."/>
            <person name="Detter J.C."/>
            <person name="Brambilla E."/>
            <person name="Djao O.D."/>
            <person name="Rohde M."/>
            <person name="Spring S."/>
            <person name="Goker M."/>
            <person name="Woyke T."/>
            <person name="Bristow J."/>
            <person name="Eisen J.A."/>
            <person name="Markowitz V."/>
            <person name="Hugenholtz P."/>
            <person name="Kyrpides N.C."/>
            <person name="Klenk H.P."/>
            <person name="Land M."/>
        </authorList>
    </citation>
    <scope>NUCLEOTIDE SEQUENCE [LARGE SCALE GENOMIC DNA]</scope>
    <source>
        <strain evidence="9">DSM 19672 / NBRC 101217 / Yu37-1</strain>
    </source>
</reference>
<dbReference type="Pfam" id="PF02954">
    <property type="entry name" value="HTH_8"/>
    <property type="match status" value="1"/>
</dbReference>
<dbReference type="GO" id="GO:0043565">
    <property type="term" value="F:sequence-specific DNA binding"/>
    <property type="evidence" value="ECO:0007669"/>
    <property type="project" value="InterPro"/>
</dbReference>
<reference key="1">
    <citation type="submission" date="2010-11" db="EMBL/GenBank/DDBJ databases">
        <title>The complete genome of chromosome of Calditerrivibrio nitroreducens DSM 19672.</title>
        <authorList>
            <consortium name="US DOE Joint Genome Institute (JGI-PGF)"/>
            <person name="Lucas S."/>
            <person name="Copeland A."/>
            <person name="Lapidus A."/>
            <person name="Bruce D."/>
            <person name="Goodwin L."/>
            <person name="Pitluck S."/>
            <person name="Kyrpides N."/>
            <person name="Mavromatis K."/>
            <person name="Ivanova N."/>
            <person name="Mikhailova N."/>
            <person name="Zeytun A."/>
            <person name="Brettin T."/>
            <person name="Detter J.C."/>
            <person name="Tapia R."/>
            <person name="Han C."/>
            <person name="Land M."/>
            <person name="Hauser L."/>
            <person name="Markowitz V."/>
            <person name="Cheng J.-F."/>
            <person name="Hugenholtz P."/>
            <person name="Woyke T."/>
            <person name="Wu D."/>
            <person name="Spring S."/>
            <person name="Schroeder M."/>
            <person name="Brambilla E."/>
            <person name="Klenk H.-P."/>
            <person name="Eisen J.A."/>
        </authorList>
    </citation>
    <scope>NUCLEOTIDE SEQUENCE [LARGE SCALE GENOMIC DNA]</scope>
    <source>
        <strain>DSM 19672</strain>
    </source>
</reference>
<dbReference type="Gene3D" id="3.40.50.300">
    <property type="entry name" value="P-loop containing nucleotide triphosphate hydrolases"/>
    <property type="match status" value="1"/>
</dbReference>
<dbReference type="FunFam" id="3.40.50.300:FF:000006">
    <property type="entry name" value="DNA-binding transcriptional regulator NtrC"/>
    <property type="match status" value="1"/>
</dbReference>
<evidence type="ECO:0000256" key="2">
    <source>
        <dbReference type="ARBA" id="ARBA00022840"/>
    </source>
</evidence>
<protein>
    <submittedName>
        <fullName evidence="8">Two component, sigma54 specific, transcriptional regulator, Fis family</fullName>
    </submittedName>
</protein>
<dbReference type="STRING" id="768670.Calni_1663"/>
<dbReference type="InterPro" id="IPR058031">
    <property type="entry name" value="AAA_lid_NorR"/>
</dbReference>
<evidence type="ECO:0000313" key="9">
    <source>
        <dbReference type="Proteomes" id="UP000007039"/>
    </source>
</evidence>
<evidence type="ECO:0000256" key="5">
    <source>
        <dbReference type="PROSITE-ProRule" id="PRU00169"/>
    </source>
</evidence>
<dbReference type="SUPFAM" id="SSF52172">
    <property type="entry name" value="CheY-like"/>
    <property type="match status" value="1"/>
</dbReference>
<dbReference type="InterPro" id="IPR025662">
    <property type="entry name" value="Sigma_54_int_dom_ATP-bd_1"/>
</dbReference>
<feature type="domain" description="Response regulatory" evidence="7">
    <location>
        <begin position="3"/>
        <end position="117"/>
    </location>
</feature>
<dbReference type="InterPro" id="IPR002197">
    <property type="entry name" value="HTH_Fis"/>
</dbReference>
<keyword evidence="1" id="KW-0547">Nucleotide-binding</keyword>
<organism evidence="8 9">
    <name type="scientific">Calditerrivibrio nitroreducens (strain DSM 19672 / NBRC 101217 / Yu37-1)</name>
    <dbReference type="NCBI Taxonomy" id="768670"/>
    <lineage>
        <taxon>Bacteria</taxon>
        <taxon>Pseudomonadati</taxon>
        <taxon>Deferribacterota</taxon>
        <taxon>Deferribacteres</taxon>
        <taxon>Deferribacterales</taxon>
        <taxon>Calditerrivibrionaceae</taxon>
    </lineage>
</organism>
<dbReference type="PRINTS" id="PR01590">
    <property type="entry name" value="HTHFIS"/>
</dbReference>
<keyword evidence="2" id="KW-0067">ATP-binding</keyword>
<dbReference type="Gene3D" id="3.40.50.2300">
    <property type="match status" value="1"/>
</dbReference>
<dbReference type="Pfam" id="PF25601">
    <property type="entry name" value="AAA_lid_14"/>
    <property type="match status" value="1"/>
</dbReference>
<gene>
    <name evidence="8" type="ordered locus">Calni_1663</name>
</gene>
<evidence type="ECO:0000259" key="7">
    <source>
        <dbReference type="PROSITE" id="PS50110"/>
    </source>
</evidence>
<dbReference type="PROSITE" id="PS00676">
    <property type="entry name" value="SIGMA54_INTERACT_2"/>
    <property type="match status" value="1"/>
</dbReference>
<keyword evidence="5" id="KW-0597">Phosphoprotein</keyword>
<evidence type="ECO:0000313" key="8">
    <source>
        <dbReference type="EMBL" id="ADR19570.1"/>
    </source>
</evidence>
<dbReference type="PROSITE" id="PS00675">
    <property type="entry name" value="SIGMA54_INTERACT_1"/>
    <property type="match status" value="1"/>
</dbReference>
<dbReference type="InterPro" id="IPR027417">
    <property type="entry name" value="P-loop_NTPase"/>
</dbReference>
<dbReference type="PANTHER" id="PTHR32071">
    <property type="entry name" value="TRANSCRIPTIONAL REGULATORY PROTEIN"/>
    <property type="match status" value="1"/>
</dbReference>
<dbReference type="Pfam" id="PF00158">
    <property type="entry name" value="Sigma54_activat"/>
    <property type="match status" value="1"/>
</dbReference>
<dbReference type="GO" id="GO:0000160">
    <property type="term" value="P:phosphorelay signal transduction system"/>
    <property type="evidence" value="ECO:0007669"/>
    <property type="project" value="InterPro"/>
</dbReference>
<dbReference type="RefSeq" id="WP_013451781.1">
    <property type="nucleotide sequence ID" value="NC_014758.1"/>
</dbReference>
<dbReference type="InterPro" id="IPR001789">
    <property type="entry name" value="Sig_transdc_resp-reg_receiver"/>
</dbReference>
<dbReference type="Proteomes" id="UP000007039">
    <property type="component" value="Chromosome"/>
</dbReference>
<dbReference type="PROSITE" id="PS50110">
    <property type="entry name" value="RESPONSE_REGULATORY"/>
    <property type="match status" value="1"/>
</dbReference>
<dbReference type="PROSITE" id="PS50045">
    <property type="entry name" value="SIGMA54_INTERACT_4"/>
    <property type="match status" value="1"/>
</dbReference>
<dbReference type="SMART" id="SM00382">
    <property type="entry name" value="AAA"/>
    <property type="match status" value="1"/>
</dbReference>
<dbReference type="InterPro" id="IPR011006">
    <property type="entry name" value="CheY-like_superfamily"/>
</dbReference>
<dbReference type="HOGENOM" id="CLU_000445_0_6_0"/>